<dbReference type="OMA" id="RKRQLHY"/>
<feature type="domain" description="Aminoglycoside phosphotransferase" evidence="1">
    <location>
        <begin position="91"/>
        <end position="361"/>
    </location>
</feature>
<dbReference type="KEGG" id="cim:CIMG_09902"/>
<reference evidence="3" key="1">
    <citation type="journal article" date="2009" name="Genome Res.">
        <title>Comparative genomic analyses of the human fungal pathogens Coccidioides and their relatives.</title>
        <authorList>
            <person name="Sharpton T.J."/>
            <person name="Stajich J.E."/>
            <person name="Rounsley S.D."/>
            <person name="Gardner M.J."/>
            <person name="Wortman J.R."/>
            <person name="Jordar V.S."/>
            <person name="Maiti R."/>
            <person name="Kodira C.D."/>
            <person name="Neafsey D.E."/>
            <person name="Zeng Q."/>
            <person name="Hung C.-Y."/>
            <person name="McMahan C."/>
            <person name="Muszewska A."/>
            <person name="Grynberg M."/>
            <person name="Mandel M.A."/>
            <person name="Kellner E.M."/>
            <person name="Barker B.M."/>
            <person name="Galgiani J.N."/>
            <person name="Orbach M.J."/>
            <person name="Kirkland T.N."/>
            <person name="Cole G.T."/>
            <person name="Henn M.R."/>
            <person name="Birren B.W."/>
            <person name="Taylor J.W."/>
        </authorList>
    </citation>
    <scope>NUCLEOTIDE SEQUENCE [LARGE SCALE GENOMIC DNA]</scope>
    <source>
        <strain evidence="3">RS</strain>
    </source>
</reference>
<evidence type="ECO:0000259" key="1">
    <source>
        <dbReference type="Pfam" id="PF01636"/>
    </source>
</evidence>
<dbReference type="InterPro" id="IPR011009">
    <property type="entry name" value="Kinase-like_dom_sf"/>
</dbReference>
<gene>
    <name evidence="2" type="ORF">CIMG_09902</name>
</gene>
<reference evidence="3" key="2">
    <citation type="journal article" date="2010" name="Genome Res.">
        <title>Population genomic sequencing of Coccidioides fungi reveals recent hybridization and transposon control.</title>
        <authorList>
            <person name="Neafsey D.E."/>
            <person name="Barker B.M."/>
            <person name="Sharpton T.J."/>
            <person name="Stajich J.E."/>
            <person name="Park D.J."/>
            <person name="Whiston E."/>
            <person name="Hung C.-Y."/>
            <person name="McMahan C."/>
            <person name="White J."/>
            <person name="Sykes S."/>
            <person name="Heiman D."/>
            <person name="Young S."/>
            <person name="Zeng Q."/>
            <person name="Abouelleil A."/>
            <person name="Aftuck L."/>
            <person name="Bessette D."/>
            <person name="Brown A."/>
            <person name="FitzGerald M."/>
            <person name="Lui A."/>
            <person name="Macdonald J.P."/>
            <person name="Priest M."/>
            <person name="Orbach M.J."/>
            <person name="Galgiani J.N."/>
            <person name="Kirkland T.N."/>
            <person name="Cole G.T."/>
            <person name="Birren B.W."/>
            <person name="Henn M.R."/>
            <person name="Taylor J.W."/>
            <person name="Rounsley S.D."/>
        </authorList>
    </citation>
    <scope>GENOME REANNOTATION</scope>
    <source>
        <strain evidence="3">RS</strain>
    </source>
</reference>
<protein>
    <recommendedName>
        <fullName evidence="1">Aminoglycoside phosphotransferase domain-containing protein</fullName>
    </recommendedName>
</protein>
<dbReference type="VEuPathDB" id="FungiDB:CIMG_09902"/>
<dbReference type="STRING" id="246410.A0A0E1RUF0"/>
<dbReference type="GO" id="GO:0005739">
    <property type="term" value="C:mitochondrion"/>
    <property type="evidence" value="ECO:0007669"/>
    <property type="project" value="TreeGrafter"/>
</dbReference>
<dbReference type="OrthoDB" id="10003767at2759"/>
<accession>A0A0E1RUF0</accession>
<organism evidence="2 3">
    <name type="scientific">Coccidioides immitis (strain RS)</name>
    <name type="common">Valley fever fungus</name>
    <dbReference type="NCBI Taxonomy" id="246410"/>
    <lineage>
        <taxon>Eukaryota</taxon>
        <taxon>Fungi</taxon>
        <taxon>Dikarya</taxon>
        <taxon>Ascomycota</taxon>
        <taxon>Pezizomycotina</taxon>
        <taxon>Eurotiomycetes</taxon>
        <taxon>Eurotiomycetidae</taxon>
        <taxon>Onygenales</taxon>
        <taxon>Onygenaceae</taxon>
        <taxon>Coccidioides</taxon>
    </lineage>
</organism>
<dbReference type="InterPro" id="IPR051035">
    <property type="entry name" value="Mito_inheritance_9"/>
</dbReference>
<dbReference type="InterPro" id="IPR002575">
    <property type="entry name" value="Aminoglycoside_PTrfase"/>
</dbReference>
<dbReference type="GeneID" id="4557856"/>
<sequence length="570" mass="65627">MAKRLRGTIFSSIFQLRPALHEPSIAPTRALSAAQRMPEPCDLFEYTTGRWIYNDALRHRERRRAFNVSELKRLAALAVQQKEDDVTGFEKLAEGGFNRSFKITMRNGFQFVARIPYPVTEPKFLVVASEVATIDFLRSHGIPVPKIFGYSAVADNSAGTEYIFMELVQGQNLGDIWFTLSEQERITLVTKLVELESRLFGLRFPASGSLYFYDDLPAHDYPVIVPSPSSTRRFCIGPDTSLGLWFGKRLNLSVERGPYRDSLAVLTAGATKEIAYLKRFGRPLQPFQRLRREMYNYQAQSHLEHIVNLEKYLQIAPHLIPRDCPALHRPVLRHPDLQPNNIFVSSDLEIKGLIDWQHSTVLPLFLQCGIPQSLQNYGDEISDSLQTPTLPRNFDELEEIQRFQHAEIFRKRQLHYLYVKLTADKNPEHYDALTYHFSALRRRIFHHASDPWEGDNMTLKADLVTLSKNWGEVNRDARTPCPIFFSGDESSECLRLAREQSDADEQFQACQEAIGVANEGWVPVAYYDEAKGRERKLKADALDAAETKEERARIEENWIFDDFCEEDYIK</sequence>
<dbReference type="InParanoid" id="A0A0E1RUF0"/>
<dbReference type="RefSeq" id="XP_001238880.2">
    <property type="nucleotide sequence ID" value="XM_001238879.2"/>
</dbReference>
<dbReference type="AlphaFoldDB" id="A0A0E1RUF0"/>
<dbReference type="PANTHER" id="PTHR36091:SF2">
    <property type="entry name" value="AMINOGLYCOSIDE PHOSPHOTRANSFERASE DOMAIN-CONTAINING PROTEIN"/>
    <property type="match status" value="1"/>
</dbReference>
<dbReference type="Proteomes" id="UP000001261">
    <property type="component" value="Unassembled WGS sequence"/>
</dbReference>
<dbReference type="Pfam" id="PF01636">
    <property type="entry name" value="APH"/>
    <property type="match status" value="1"/>
</dbReference>
<dbReference type="PANTHER" id="PTHR36091">
    <property type="entry name" value="ALTERED INHERITANCE OF MITOCHONDRIA PROTEIN 9, MITOCHONDRIAL"/>
    <property type="match status" value="1"/>
</dbReference>
<name>A0A0E1RUF0_COCIM</name>
<evidence type="ECO:0000313" key="3">
    <source>
        <dbReference type="Proteomes" id="UP000001261"/>
    </source>
</evidence>
<keyword evidence="3" id="KW-1185">Reference proteome</keyword>
<dbReference type="Gene3D" id="3.90.1200.10">
    <property type="match status" value="1"/>
</dbReference>
<dbReference type="FunCoup" id="A0A0E1RUF0">
    <property type="interactions" value="19"/>
</dbReference>
<proteinExistence type="predicted"/>
<evidence type="ECO:0000313" key="2">
    <source>
        <dbReference type="EMBL" id="EAS27297.2"/>
    </source>
</evidence>
<dbReference type="EMBL" id="GG704915">
    <property type="protein sequence ID" value="EAS27297.2"/>
    <property type="molecule type" value="Genomic_DNA"/>
</dbReference>
<dbReference type="SUPFAM" id="SSF56112">
    <property type="entry name" value="Protein kinase-like (PK-like)"/>
    <property type="match status" value="1"/>
</dbReference>